<keyword evidence="6 9" id="KW-1133">Transmembrane helix</keyword>
<dbReference type="InterPro" id="IPR004563">
    <property type="entry name" value="Apolipo_AcylTrfase"/>
</dbReference>
<comment type="function">
    <text evidence="9">Catalyzes the phospholipid dependent N-acylation of the N-terminal cysteine of apolipoprotein, the last step in lipoprotein maturation.</text>
</comment>
<evidence type="ECO:0000259" key="10">
    <source>
        <dbReference type="PROSITE" id="PS50263"/>
    </source>
</evidence>
<feature type="transmembrane region" description="Helical" evidence="9">
    <location>
        <begin position="12"/>
        <end position="30"/>
    </location>
</feature>
<feature type="transmembrane region" description="Helical" evidence="9">
    <location>
        <begin position="193"/>
        <end position="212"/>
    </location>
</feature>
<keyword evidence="8 9" id="KW-0012">Acyltransferase</keyword>
<dbReference type="InterPro" id="IPR003010">
    <property type="entry name" value="C-N_Hydrolase"/>
</dbReference>
<dbReference type="SUPFAM" id="SSF56317">
    <property type="entry name" value="Carbon-nitrogen hydrolase"/>
    <property type="match status" value="1"/>
</dbReference>
<comment type="pathway">
    <text evidence="9">Protein modification; lipoprotein biosynthesis (N-acyl transfer).</text>
</comment>
<dbReference type="Pfam" id="PF20154">
    <property type="entry name" value="LNT_N"/>
    <property type="match status" value="1"/>
</dbReference>
<keyword evidence="4 9" id="KW-0808">Transferase</keyword>
<comment type="catalytic activity">
    <reaction evidence="9">
        <text>N-terminal S-1,2-diacyl-sn-glyceryl-L-cysteinyl-[lipoprotein] + a glycerophospholipid = N-acyl-S-1,2-diacyl-sn-glyceryl-L-cysteinyl-[lipoprotein] + a 2-acyl-sn-glycero-3-phospholipid + H(+)</text>
        <dbReference type="Rhea" id="RHEA:48228"/>
        <dbReference type="Rhea" id="RHEA-COMP:14681"/>
        <dbReference type="Rhea" id="RHEA-COMP:14684"/>
        <dbReference type="ChEBI" id="CHEBI:15378"/>
        <dbReference type="ChEBI" id="CHEBI:136912"/>
        <dbReference type="ChEBI" id="CHEBI:140656"/>
        <dbReference type="ChEBI" id="CHEBI:140657"/>
        <dbReference type="ChEBI" id="CHEBI:140660"/>
        <dbReference type="EC" id="2.3.1.269"/>
    </reaction>
</comment>
<feature type="transmembrane region" description="Helical" evidence="9">
    <location>
        <begin position="36"/>
        <end position="53"/>
    </location>
</feature>
<dbReference type="RefSeq" id="WP_229666088.1">
    <property type="nucleotide sequence ID" value="NZ_BMKN01000001.1"/>
</dbReference>
<dbReference type="Gene3D" id="3.60.110.10">
    <property type="entry name" value="Carbon-nitrogen hydrolase"/>
    <property type="match status" value="1"/>
</dbReference>
<dbReference type="Pfam" id="PF00795">
    <property type="entry name" value="CN_hydrolase"/>
    <property type="match status" value="1"/>
</dbReference>
<dbReference type="EMBL" id="BMKN01000001">
    <property type="protein sequence ID" value="GGE39780.1"/>
    <property type="molecule type" value="Genomic_DNA"/>
</dbReference>
<dbReference type="PROSITE" id="PS50263">
    <property type="entry name" value="CN_HYDROLASE"/>
    <property type="match status" value="1"/>
</dbReference>
<gene>
    <name evidence="9 11" type="primary">lnt</name>
    <name evidence="11" type="ORF">GCM10011517_04390</name>
</gene>
<dbReference type="NCBIfam" id="TIGR00546">
    <property type="entry name" value="lnt"/>
    <property type="match status" value="1"/>
</dbReference>
<evidence type="ECO:0000256" key="5">
    <source>
        <dbReference type="ARBA" id="ARBA00022692"/>
    </source>
</evidence>
<evidence type="ECO:0000256" key="9">
    <source>
        <dbReference type="HAMAP-Rule" id="MF_01148"/>
    </source>
</evidence>
<dbReference type="InterPro" id="IPR036526">
    <property type="entry name" value="C-N_Hydrolase_sf"/>
</dbReference>
<dbReference type="PANTHER" id="PTHR38686:SF1">
    <property type="entry name" value="APOLIPOPROTEIN N-ACYLTRANSFERASE"/>
    <property type="match status" value="1"/>
</dbReference>
<dbReference type="GO" id="GO:0042158">
    <property type="term" value="P:lipoprotein biosynthetic process"/>
    <property type="evidence" value="ECO:0007669"/>
    <property type="project" value="UniProtKB-UniRule"/>
</dbReference>
<evidence type="ECO:0000256" key="7">
    <source>
        <dbReference type="ARBA" id="ARBA00023136"/>
    </source>
</evidence>
<proteinExistence type="inferred from homology"/>
<name>A0A917ACB1_9RHOB</name>
<feature type="domain" description="CN hydrolase" evidence="10">
    <location>
        <begin position="228"/>
        <end position="470"/>
    </location>
</feature>
<comment type="subcellular location">
    <subcellularLocation>
        <location evidence="1 9">Cell membrane</location>
        <topology evidence="1 9">Multi-pass membrane protein</topology>
    </subcellularLocation>
</comment>
<feature type="transmembrane region" description="Helical" evidence="9">
    <location>
        <begin position="97"/>
        <end position="121"/>
    </location>
</feature>
<evidence type="ECO:0000313" key="11">
    <source>
        <dbReference type="EMBL" id="GGE39780.1"/>
    </source>
</evidence>
<evidence type="ECO:0000256" key="6">
    <source>
        <dbReference type="ARBA" id="ARBA00022989"/>
    </source>
</evidence>
<protein>
    <recommendedName>
        <fullName evidence="9">Apolipoprotein N-acyltransferase</fullName>
        <shortName evidence="9">ALP N-acyltransferase</shortName>
        <ecNumber evidence="9">2.3.1.269</ecNumber>
    </recommendedName>
</protein>
<comment type="similarity">
    <text evidence="2 9">Belongs to the CN hydrolase family. Apolipoprotein N-acyltransferase subfamily.</text>
</comment>
<evidence type="ECO:0000256" key="2">
    <source>
        <dbReference type="ARBA" id="ARBA00010065"/>
    </source>
</evidence>
<sequence>MPQTAEASRLRRTLTSAPALALVCGALVSFGQAPFGLWPVTVLALAGMFHLIASAPNLRRAIGLGWWAGLGYIAATHHWIVMPFFVDAARHGWMAPFALFAMSAGIALFWAAAAALGFVAGQDRTARLWALAIALPLTDLGRAYVFTGFPWAPLGAIWLDTPVAQGAALVGPYGLALVTCLIPAALLTLHRHLVVSGLALVPALALAGFGLLRETQPAPDTDLTFRVVQPNAAQHLKWDPDYVRDFFDLQLTLTEAPVEGPSPDLIIWPETAVAYGLGDKAPAMKMMAAASNDTPVMFGVQRRKGERLYNSLAVIGAGGQVTATYDKARLVPFGEYTPYGAVLDDLLGIGNFAAEAGNGYSHGPRGQVLDLGPLGVARPLICYEAIFPQDAGSNNGRPSWIANLTNDAWFGDSVMPRQHLAQTRLRAIEQGLPAVRAANTGISAMIDAHGNVRERLDLKTRGYFDATLPGALPETIYAKTGNLPGILLLFALYGVLLYRARLYPH</sequence>
<evidence type="ECO:0000256" key="3">
    <source>
        <dbReference type="ARBA" id="ARBA00022475"/>
    </source>
</evidence>
<feature type="transmembrane region" description="Helical" evidence="9">
    <location>
        <begin position="483"/>
        <end position="500"/>
    </location>
</feature>
<evidence type="ECO:0000256" key="8">
    <source>
        <dbReference type="ARBA" id="ARBA00023315"/>
    </source>
</evidence>
<feature type="transmembrane region" description="Helical" evidence="9">
    <location>
        <begin position="65"/>
        <end position="85"/>
    </location>
</feature>
<organism evidence="11 12">
    <name type="scientific">Actibacterium pelagium</name>
    <dbReference type="NCBI Taxonomy" id="2029103"/>
    <lineage>
        <taxon>Bacteria</taxon>
        <taxon>Pseudomonadati</taxon>
        <taxon>Pseudomonadota</taxon>
        <taxon>Alphaproteobacteria</taxon>
        <taxon>Rhodobacterales</taxon>
        <taxon>Roseobacteraceae</taxon>
        <taxon>Actibacterium</taxon>
    </lineage>
</organism>
<dbReference type="CDD" id="cd07571">
    <property type="entry name" value="ALP_N-acyl_transferase"/>
    <property type="match status" value="1"/>
</dbReference>
<reference evidence="11" key="1">
    <citation type="journal article" date="2014" name="Int. J. Syst. Evol. Microbiol.">
        <title>Complete genome sequence of Corynebacterium casei LMG S-19264T (=DSM 44701T), isolated from a smear-ripened cheese.</title>
        <authorList>
            <consortium name="US DOE Joint Genome Institute (JGI-PGF)"/>
            <person name="Walter F."/>
            <person name="Albersmeier A."/>
            <person name="Kalinowski J."/>
            <person name="Ruckert C."/>
        </authorList>
    </citation>
    <scope>NUCLEOTIDE SEQUENCE</scope>
    <source>
        <strain evidence="11">CGMCC 1.16012</strain>
    </source>
</reference>
<accession>A0A917ACB1</accession>
<dbReference type="PANTHER" id="PTHR38686">
    <property type="entry name" value="APOLIPOPROTEIN N-ACYLTRANSFERASE"/>
    <property type="match status" value="1"/>
</dbReference>
<evidence type="ECO:0000256" key="1">
    <source>
        <dbReference type="ARBA" id="ARBA00004651"/>
    </source>
</evidence>
<keyword evidence="12" id="KW-1185">Reference proteome</keyword>
<dbReference type="Proteomes" id="UP000606730">
    <property type="component" value="Unassembled WGS sequence"/>
</dbReference>
<dbReference type="GO" id="GO:0016410">
    <property type="term" value="F:N-acyltransferase activity"/>
    <property type="evidence" value="ECO:0007669"/>
    <property type="project" value="UniProtKB-UniRule"/>
</dbReference>
<comment type="caution">
    <text evidence="11">The sequence shown here is derived from an EMBL/GenBank/DDBJ whole genome shotgun (WGS) entry which is preliminary data.</text>
</comment>
<feature type="transmembrane region" description="Helical" evidence="9">
    <location>
        <begin position="128"/>
        <end position="146"/>
    </location>
</feature>
<dbReference type="InterPro" id="IPR045378">
    <property type="entry name" value="LNT_N"/>
</dbReference>
<keyword evidence="7 9" id="KW-0472">Membrane</keyword>
<keyword evidence="5 9" id="KW-0812">Transmembrane</keyword>
<dbReference type="EC" id="2.3.1.269" evidence="9"/>
<keyword evidence="3 9" id="KW-1003">Cell membrane</keyword>
<evidence type="ECO:0000313" key="12">
    <source>
        <dbReference type="Proteomes" id="UP000606730"/>
    </source>
</evidence>
<dbReference type="HAMAP" id="MF_01148">
    <property type="entry name" value="Lnt"/>
    <property type="match status" value="1"/>
</dbReference>
<dbReference type="AlphaFoldDB" id="A0A917ACB1"/>
<feature type="transmembrane region" description="Helical" evidence="9">
    <location>
        <begin position="166"/>
        <end position="186"/>
    </location>
</feature>
<dbReference type="GO" id="GO:0005886">
    <property type="term" value="C:plasma membrane"/>
    <property type="evidence" value="ECO:0007669"/>
    <property type="project" value="UniProtKB-SubCell"/>
</dbReference>
<evidence type="ECO:0000256" key="4">
    <source>
        <dbReference type="ARBA" id="ARBA00022679"/>
    </source>
</evidence>
<reference evidence="11" key="2">
    <citation type="submission" date="2020-09" db="EMBL/GenBank/DDBJ databases">
        <authorList>
            <person name="Sun Q."/>
            <person name="Zhou Y."/>
        </authorList>
    </citation>
    <scope>NUCLEOTIDE SEQUENCE</scope>
    <source>
        <strain evidence="11">CGMCC 1.16012</strain>
    </source>
</reference>